<evidence type="ECO:0000256" key="4">
    <source>
        <dbReference type="ARBA" id="ARBA00022801"/>
    </source>
</evidence>
<dbReference type="InterPro" id="IPR000169">
    <property type="entry name" value="Pept_cys_AS"/>
</dbReference>
<dbReference type="SMART" id="SM00645">
    <property type="entry name" value="Pept_C1"/>
    <property type="match status" value="1"/>
</dbReference>
<protein>
    <recommendedName>
        <fullName evidence="8">Vignain</fullName>
    </recommendedName>
</protein>
<dbReference type="SUPFAM" id="SSF54001">
    <property type="entry name" value="Cysteine proteinases"/>
    <property type="match status" value="1"/>
</dbReference>
<dbReference type="OrthoDB" id="10253408at2759"/>
<evidence type="ECO:0000259" key="10">
    <source>
        <dbReference type="SMART" id="SM00645"/>
    </source>
</evidence>
<dbReference type="GO" id="GO:0005615">
    <property type="term" value="C:extracellular space"/>
    <property type="evidence" value="ECO:0000318"/>
    <property type="project" value="GO_Central"/>
</dbReference>
<proteinExistence type="inferred from homology"/>
<feature type="domain" description="Peptidase C1A papain C-terminal" evidence="10">
    <location>
        <begin position="124"/>
        <end position="341"/>
    </location>
</feature>
<evidence type="ECO:0000256" key="3">
    <source>
        <dbReference type="ARBA" id="ARBA00022729"/>
    </source>
</evidence>
<evidence type="ECO:0000256" key="9">
    <source>
        <dbReference type="SAM" id="SignalP"/>
    </source>
</evidence>
<keyword evidence="6" id="KW-1015">Disulfide bond</keyword>
<comment type="similarity">
    <text evidence="1">Belongs to the peptidase C1 family.</text>
</comment>
<sequence length="349" mass="38552">MAFLCKGKILPIALFFVLAMCADQAASRELHELEMTGRHEKWMAKHGKVYKDDKEKLRRFQIFKSNVVFIESFNTAGNKSYMLGINKFADLTNEEFRAFWNGYKRPLGASRKITPFKYENVTALPSSIDWRSKGAVTPIKDQGVCGSCWAFSAVAATEGIHKLRTGKLVSLSEQELVDCDVKGQDKGCQGGLMVDAFKFIKRHGGMTSEANYPYQGRDGKCDTKKEASRAVKITGYQAVPKNSEAALLKAVANQPVSVAIDAGSLSFQFYRSGIFTGICGKDINHGVAAVGYGRSNSGSKYWIVKNSWGTEWGEKGYIRMKRDVRSKEGLCGIAMECSYPTAQVQASSD</sequence>
<dbReference type="InterPro" id="IPR000668">
    <property type="entry name" value="Peptidase_C1A_C"/>
</dbReference>
<dbReference type="Proteomes" id="UP000008311">
    <property type="component" value="Unassembled WGS sequence"/>
</dbReference>
<dbReference type="EMBL" id="EQ973954">
    <property type="protein sequence ID" value="EEF37250.1"/>
    <property type="molecule type" value="Genomic_DNA"/>
</dbReference>
<dbReference type="GO" id="GO:0004197">
    <property type="term" value="F:cysteine-type endopeptidase activity"/>
    <property type="evidence" value="ECO:0000318"/>
    <property type="project" value="GO_Central"/>
</dbReference>
<evidence type="ECO:0000256" key="7">
    <source>
        <dbReference type="ARBA" id="ARBA00023180"/>
    </source>
</evidence>
<feature type="chain" id="PRO_5018529249" description="Vignain" evidence="9">
    <location>
        <begin position="28"/>
        <end position="349"/>
    </location>
</feature>
<accession>B9SGK4</accession>
<evidence type="ECO:0000256" key="1">
    <source>
        <dbReference type="ARBA" id="ARBA00008455"/>
    </source>
</evidence>
<dbReference type="PRINTS" id="PR00705">
    <property type="entry name" value="PAPAIN"/>
</dbReference>
<dbReference type="InterPro" id="IPR013201">
    <property type="entry name" value="Prot_inhib_I29"/>
</dbReference>
<dbReference type="InterPro" id="IPR025660">
    <property type="entry name" value="Pept_his_AS"/>
</dbReference>
<dbReference type="PANTHER" id="PTHR12411">
    <property type="entry name" value="CYSTEINE PROTEASE FAMILY C1-RELATED"/>
    <property type="match status" value="1"/>
</dbReference>
<keyword evidence="7" id="KW-0325">Glycoprotein</keyword>
<dbReference type="PROSITE" id="PS00640">
    <property type="entry name" value="THIOL_PROTEASE_ASN"/>
    <property type="match status" value="1"/>
</dbReference>
<dbReference type="GO" id="GO:0005764">
    <property type="term" value="C:lysosome"/>
    <property type="evidence" value="ECO:0000318"/>
    <property type="project" value="GO_Central"/>
</dbReference>
<keyword evidence="13" id="KW-1185">Reference proteome</keyword>
<evidence type="ECO:0000256" key="5">
    <source>
        <dbReference type="ARBA" id="ARBA00022807"/>
    </source>
</evidence>
<dbReference type="PROSITE" id="PS00139">
    <property type="entry name" value="THIOL_PROTEASE_CYS"/>
    <property type="match status" value="1"/>
</dbReference>
<evidence type="ECO:0000313" key="13">
    <source>
        <dbReference type="Proteomes" id="UP000008311"/>
    </source>
</evidence>
<keyword evidence="3 9" id="KW-0732">Signal</keyword>
<evidence type="ECO:0000256" key="6">
    <source>
        <dbReference type="ARBA" id="ARBA00023157"/>
    </source>
</evidence>
<dbReference type="InterPro" id="IPR013128">
    <property type="entry name" value="Peptidase_C1A"/>
</dbReference>
<dbReference type="FunCoup" id="B9SGK4">
    <property type="interactions" value="178"/>
</dbReference>
<dbReference type="PROSITE" id="PS00639">
    <property type="entry name" value="THIOL_PROTEASE_HIS"/>
    <property type="match status" value="1"/>
</dbReference>
<feature type="domain" description="Cathepsin propeptide inhibitor" evidence="11">
    <location>
        <begin position="39"/>
        <end position="96"/>
    </location>
</feature>
<keyword evidence="12" id="KW-0560">Oxidoreductase</keyword>
<keyword evidence="2 12" id="KW-0645">Protease</keyword>
<name>B9SGK4_RICCO</name>
<dbReference type="CDD" id="cd02248">
    <property type="entry name" value="Peptidase_C1A"/>
    <property type="match status" value="1"/>
</dbReference>
<dbReference type="InterPro" id="IPR038765">
    <property type="entry name" value="Papain-like_cys_pep_sf"/>
</dbReference>
<feature type="signal peptide" evidence="9">
    <location>
        <begin position="1"/>
        <end position="27"/>
    </location>
</feature>
<dbReference type="MEROPS" id="C01.104"/>
<dbReference type="GO" id="GO:0051603">
    <property type="term" value="P:proteolysis involved in protein catabolic process"/>
    <property type="evidence" value="ECO:0000318"/>
    <property type="project" value="GO_Central"/>
</dbReference>
<keyword evidence="5" id="KW-0788">Thiol protease</keyword>
<evidence type="ECO:0000313" key="12">
    <source>
        <dbReference type="EMBL" id="EEF37250.1"/>
    </source>
</evidence>
<keyword evidence="4" id="KW-0378">Hydrolase</keyword>
<dbReference type="InterPro" id="IPR025661">
    <property type="entry name" value="Pept_asp_AS"/>
</dbReference>
<dbReference type="SMART" id="SM00848">
    <property type="entry name" value="Inhibitor_I29"/>
    <property type="match status" value="1"/>
</dbReference>
<dbReference type="GO" id="GO:0016491">
    <property type="term" value="F:oxidoreductase activity"/>
    <property type="evidence" value="ECO:0007669"/>
    <property type="project" value="UniProtKB-KW"/>
</dbReference>
<dbReference type="eggNOG" id="KOG1543">
    <property type="taxonomic scope" value="Eukaryota"/>
</dbReference>
<gene>
    <name evidence="12" type="ORF">RCOM_0553620</name>
</gene>
<dbReference type="Gene3D" id="3.90.70.10">
    <property type="entry name" value="Cysteine proteinases"/>
    <property type="match status" value="1"/>
</dbReference>
<dbReference type="KEGG" id="rcu:8264208"/>
<organism evidence="12 13">
    <name type="scientific">Ricinus communis</name>
    <name type="common">Castor bean</name>
    <dbReference type="NCBI Taxonomy" id="3988"/>
    <lineage>
        <taxon>Eukaryota</taxon>
        <taxon>Viridiplantae</taxon>
        <taxon>Streptophyta</taxon>
        <taxon>Embryophyta</taxon>
        <taxon>Tracheophyta</taxon>
        <taxon>Spermatophyta</taxon>
        <taxon>Magnoliopsida</taxon>
        <taxon>eudicotyledons</taxon>
        <taxon>Gunneridae</taxon>
        <taxon>Pentapetalae</taxon>
        <taxon>rosids</taxon>
        <taxon>fabids</taxon>
        <taxon>Malpighiales</taxon>
        <taxon>Euphorbiaceae</taxon>
        <taxon>Acalyphoideae</taxon>
        <taxon>Acalypheae</taxon>
        <taxon>Ricinus</taxon>
    </lineage>
</organism>
<dbReference type="Pfam" id="PF00112">
    <property type="entry name" value="Peptidase_C1"/>
    <property type="match status" value="1"/>
</dbReference>
<evidence type="ECO:0000259" key="11">
    <source>
        <dbReference type="SMART" id="SM00848"/>
    </source>
</evidence>
<dbReference type="InterPro" id="IPR039417">
    <property type="entry name" value="Peptidase_C1A_papain-like"/>
</dbReference>
<reference evidence="13" key="1">
    <citation type="journal article" date="2010" name="Nat. Biotechnol.">
        <title>Draft genome sequence of the oilseed species Ricinus communis.</title>
        <authorList>
            <person name="Chan A.P."/>
            <person name="Crabtree J."/>
            <person name="Zhao Q."/>
            <person name="Lorenzi H."/>
            <person name="Orvis J."/>
            <person name="Puiu D."/>
            <person name="Melake-Berhan A."/>
            <person name="Jones K.M."/>
            <person name="Redman J."/>
            <person name="Chen G."/>
            <person name="Cahoon E.B."/>
            <person name="Gedil M."/>
            <person name="Stanke M."/>
            <person name="Haas B.J."/>
            <person name="Wortman J.R."/>
            <person name="Fraser-Liggett C.M."/>
            <person name="Ravel J."/>
            <person name="Rabinowicz P.D."/>
        </authorList>
    </citation>
    <scope>NUCLEOTIDE SEQUENCE [LARGE SCALE GENOMIC DNA]</scope>
    <source>
        <strain evidence="13">cv. Hale</strain>
    </source>
</reference>
<dbReference type="FunFam" id="3.90.70.10:FF:000023">
    <property type="entry name" value="Senescence-specific cysteine protease SAG39"/>
    <property type="match status" value="1"/>
</dbReference>
<dbReference type="InParanoid" id="B9SGK4"/>
<dbReference type="AlphaFoldDB" id="B9SGK4"/>
<evidence type="ECO:0000256" key="2">
    <source>
        <dbReference type="ARBA" id="ARBA00022670"/>
    </source>
</evidence>
<dbReference type="Pfam" id="PF08246">
    <property type="entry name" value="Inhibitor_I29"/>
    <property type="match status" value="1"/>
</dbReference>
<evidence type="ECO:0000256" key="8">
    <source>
        <dbReference type="ARBA" id="ARBA00069575"/>
    </source>
</evidence>